<gene>
    <name evidence="2" type="ORF">F1609_32765</name>
</gene>
<dbReference type="Gene3D" id="3.40.50.1820">
    <property type="entry name" value="alpha/beta hydrolase"/>
    <property type="match status" value="1"/>
</dbReference>
<dbReference type="InterPro" id="IPR051044">
    <property type="entry name" value="MAG_DAG_Lipase"/>
</dbReference>
<comment type="caution">
    <text evidence="2">The sequence shown here is derived from an EMBL/GenBank/DDBJ whole genome shotgun (WGS) entry which is preliminary data.</text>
</comment>
<dbReference type="Proteomes" id="UP000819052">
    <property type="component" value="Unassembled WGS sequence"/>
</dbReference>
<evidence type="ECO:0000313" key="2">
    <source>
        <dbReference type="EMBL" id="NHZ44885.1"/>
    </source>
</evidence>
<evidence type="ECO:0000313" key="3">
    <source>
        <dbReference type="Proteomes" id="UP000819052"/>
    </source>
</evidence>
<evidence type="ECO:0000259" key="1">
    <source>
        <dbReference type="Pfam" id="PF12146"/>
    </source>
</evidence>
<feature type="domain" description="Serine aminopeptidase S33" evidence="1">
    <location>
        <begin position="32"/>
        <end position="263"/>
    </location>
</feature>
<proteinExistence type="predicted"/>
<accession>A0ABX0MCJ1</accession>
<dbReference type="InterPro" id="IPR022742">
    <property type="entry name" value="Hydrolase_4"/>
</dbReference>
<dbReference type="EMBL" id="VVIW01000043">
    <property type="protein sequence ID" value="NHZ44885.1"/>
    <property type="molecule type" value="Genomic_DNA"/>
</dbReference>
<name>A0ABX0MCJ1_9BURK</name>
<keyword evidence="3" id="KW-1185">Reference proteome</keyword>
<sequence length="281" mass="30486">MSALVAQHSHQLVAADGTLLHVSDYLLPASPLRGSVVIMHGLGEHSGRYRHLAGFLNDCGLSVRCYDHRGHGRSQGKRGDVINGDPILQDAEIVIDEFAARFRRPPFLFGHSMGGLFAARFALSGVSPLRGLILSSPALALRLSRLQKLLLDTLHTLAPSLAVPNGLPARWLSHDPAVVAAYQADPLVHGKISARLMRSMLRSIDYCHANAGKLTVPALLLAAGDDRLVDPEGVRRFAAHLPPGLAQLHVYDAMYHEIFNELDAARPLADLRAWLAAQETL</sequence>
<protein>
    <submittedName>
        <fullName evidence="2">Lysophospholipase</fullName>
    </submittedName>
</protein>
<reference evidence="2 3" key="1">
    <citation type="submission" date="2019-09" db="EMBL/GenBank/DDBJ databases">
        <title>Taxonomy of Antarctic Massilia spp.: description of Massilia rubra sp. nov., Massilia aquatica sp. nov., Massilia mucilaginosa sp. nov., Massilia frigida sp. nov. isolated from streams, lakes and regoliths.</title>
        <authorList>
            <person name="Holochova P."/>
            <person name="Sedlacek I."/>
            <person name="Kralova S."/>
            <person name="Maslanova I."/>
            <person name="Busse H.-J."/>
            <person name="Stankova E."/>
            <person name="Vrbovska V."/>
            <person name="Kovarovic V."/>
            <person name="Bartak M."/>
            <person name="Svec P."/>
            <person name="Pantucek R."/>
        </authorList>
    </citation>
    <scope>NUCLEOTIDE SEQUENCE [LARGE SCALE GENOMIC DNA]</scope>
    <source>
        <strain evidence="2 3">CCM 8693</strain>
    </source>
</reference>
<organism evidence="2 3">
    <name type="scientific">Massilia aquatica</name>
    <dbReference type="NCBI Taxonomy" id="2609000"/>
    <lineage>
        <taxon>Bacteria</taxon>
        <taxon>Pseudomonadati</taxon>
        <taxon>Pseudomonadota</taxon>
        <taxon>Betaproteobacteria</taxon>
        <taxon>Burkholderiales</taxon>
        <taxon>Oxalobacteraceae</taxon>
        <taxon>Telluria group</taxon>
        <taxon>Massilia</taxon>
    </lineage>
</organism>
<dbReference type="InterPro" id="IPR029058">
    <property type="entry name" value="AB_hydrolase_fold"/>
</dbReference>
<dbReference type="Pfam" id="PF12146">
    <property type="entry name" value="Hydrolase_4"/>
    <property type="match status" value="1"/>
</dbReference>
<dbReference type="RefSeq" id="WP_167081976.1">
    <property type="nucleotide sequence ID" value="NZ_VVIW01000043.1"/>
</dbReference>
<dbReference type="PANTHER" id="PTHR11614">
    <property type="entry name" value="PHOSPHOLIPASE-RELATED"/>
    <property type="match status" value="1"/>
</dbReference>
<dbReference type="SUPFAM" id="SSF53474">
    <property type="entry name" value="alpha/beta-Hydrolases"/>
    <property type="match status" value="1"/>
</dbReference>